<reference evidence="1 2" key="1">
    <citation type="submission" date="2022-05" db="EMBL/GenBank/DDBJ databases">
        <title>Microbulbifer sp. nov., isolated from sponge.</title>
        <authorList>
            <person name="Gao L."/>
        </authorList>
    </citation>
    <scope>NUCLEOTIDE SEQUENCE [LARGE SCALE GENOMIC DNA]</scope>
    <source>
        <strain evidence="1 2">MI-G</strain>
    </source>
</reference>
<proteinExistence type="predicted"/>
<evidence type="ECO:0000313" key="2">
    <source>
        <dbReference type="Proteomes" id="UP001321520"/>
    </source>
</evidence>
<protein>
    <submittedName>
        <fullName evidence="1">DMT family transporter</fullName>
    </submittedName>
</protein>
<accession>A0ABY9E5Z4</accession>
<name>A0ABY9E5Z4_9GAMM</name>
<keyword evidence="2" id="KW-1185">Reference proteome</keyword>
<dbReference type="Proteomes" id="UP001321520">
    <property type="component" value="Chromosome"/>
</dbReference>
<gene>
    <name evidence="1" type="ORF">M8T91_10965</name>
</gene>
<organism evidence="1 2">
    <name type="scientific">Microbulbifer spongiae</name>
    <dbReference type="NCBI Taxonomy" id="2944933"/>
    <lineage>
        <taxon>Bacteria</taxon>
        <taxon>Pseudomonadati</taxon>
        <taxon>Pseudomonadota</taxon>
        <taxon>Gammaproteobacteria</taxon>
        <taxon>Cellvibrionales</taxon>
        <taxon>Microbulbiferaceae</taxon>
        <taxon>Microbulbifer</taxon>
    </lineage>
</organism>
<evidence type="ECO:0000313" key="1">
    <source>
        <dbReference type="EMBL" id="WKD48448.1"/>
    </source>
</evidence>
<sequence length="134" mass="14936">MAQLAVLGATLSYAFAGVFGRRFKPQNINPIVITAGQVTASALFLAPIAMIADNPMDLEIPGKHGYWCISRFLNRSCVRGALHNIGISWRNRSTVRHIFNPCFRHFTGNNSTWRNTAQYSYGWYGGCHSGANHY</sequence>
<dbReference type="EMBL" id="CP098023">
    <property type="protein sequence ID" value="WKD48448.1"/>
    <property type="molecule type" value="Genomic_DNA"/>
</dbReference>